<evidence type="ECO:0000256" key="1">
    <source>
        <dbReference type="ARBA" id="ARBA00000826"/>
    </source>
</evidence>
<evidence type="ECO:0000256" key="6">
    <source>
        <dbReference type="ARBA" id="ARBA00022676"/>
    </source>
</evidence>
<dbReference type="SUPFAM" id="SSF81296">
    <property type="entry name" value="E set domains"/>
    <property type="match status" value="1"/>
</dbReference>
<dbReference type="GO" id="GO:0003844">
    <property type="term" value="F:1,4-alpha-glucan branching enzyme activity"/>
    <property type="evidence" value="ECO:0007669"/>
    <property type="project" value="UniProtKB-UniRule"/>
</dbReference>
<dbReference type="Gene3D" id="3.20.20.80">
    <property type="entry name" value="Glycosidases"/>
    <property type="match status" value="1"/>
</dbReference>
<dbReference type="InterPro" id="IPR006048">
    <property type="entry name" value="A-amylase/branching_C"/>
</dbReference>
<dbReference type="GO" id="GO:0005829">
    <property type="term" value="C:cytosol"/>
    <property type="evidence" value="ECO:0007669"/>
    <property type="project" value="TreeGrafter"/>
</dbReference>
<dbReference type="CDD" id="cd02855">
    <property type="entry name" value="E_set_GBE_prok_N"/>
    <property type="match status" value="1"/>
</dbReference>
<evidence type="ECO:0000313" key="14">
    <source>
        <dbReference type="Proteomes" id="UP000250079"/>
    </source>
</evidence>
<dbReference type="Pfam" id="PF02922">
    <property type="entry name" value="CBM_48"/>
    <property type="match status" value="1"/>
</dbReference>
<dbReference type="GO" id="GO:0004553">
    <property type="term" value="F:hydrolase activity, hydrolyzing O-glycosyl compounds"/>
    <property type="evidence" value="ECO:0007669"/>
    <property type="project" value="InterPro"/>
</dbReference>
<comment type="subunit">
    <text evidence="10">Monomer.</text>
</comment>
<dbReference type="Gene3D" id="2.60.40.1180">
    <property type="entry name" value="Golgi alpha-mannosidase II"/>
    <property type="match status" value="1"/>
</dbReference>
<dbReference type="InterPro" id="IPR006407">
    <property type="entry name" value="GlgB"/>
</dbReference>
<dbReference type="SUPFAM" id="SSF51011">
    <property type="entry name" value="Glycosyl hydrolase domain"/>
    <property type="match status" value="1"/>
</dbReference>
<feature type="domain" description="Glycosyl hydrolase family 13 catalytic" evidence="12">
    <location>
        <begin position="246"/>
        <end position="631"/>
    </location>
</feature>
<keyword evidence="7 10" id="KW-0808">Transferase</keyword>
<evidence type="ECO:0000313" key="13">
    <source>
        <dbReference type="EMBL" id="ASJ73669.1"/>
    </source>
</evidence>
<dbReference type="SUPFAM" id="SSF51445">
    <property type="entry name" value="(Trans)glycosidases"/>
    <property type="match status" value="1"/>
</dbReference>
<dbReference type="NCBIfam" id="NF003811">
    <property type="entry name" value="PRK05402.1"/>
    <property type="match status" value="1"/>
</dbReference>
<reference evidence="13 14" key="1">
    <citation type="submission" date="2016-12" db="EMBL/GenBank/DDBJ databases">
        <authorList>
            <person name="Song W.-J."/>
            <person name="Kurnit D.M."/>
        </authorList>
    </citation>
    <scope>NUCLEOTIDE SEQUENCE [LARGE SCALE GENOMIC DNA]</scope>
    <source>
        <strain evidence="13 14">IMCC3135</strain>
    </source>
</reference>
<evidence type="ECO:0000256" key="9">
    <source>
        <dbReference type="ARBA" id="ARBA00023277"/>
    </source>
</evidence>
<evidence type="ECO:0000259" key="12">
    <source>
        <dbReference type="SMART" id="SM00642"/>
    </source>
</evidence>
<dbReference type="NCBIfam" id="TIGR01515">
    <property type="entry name" value="branching_enzym"/>
    <property type="match status" value="1"/>
</dbReference>
<dbReference type="EC" id="2.4.1.18" evidence="10"/>
<comment type="similarity">
    <text evidence="4 10">Belongs to the glycosyl hydrolase 13 family. GlgB subfamily.</text>
</comment>
<dbReference type="InterPro" id="IPR006047">
    <property type="entry name" value="GH13_cat_dom"/>
</dbReference>
<dbReference type="EMBL" id="CP018632">
    <property type="protein sequence ID" value="ASJ73669.1"/>
    <property type="molecule type" value="Genomic_DNA"/>
</dbReference>
<evidence type="ECO:0000256" key="5">
    <source>
        <dbReference type="ARBA" id="ARBA00022600"/>
    </source>
</evidence>
<dbReference type="GO" id="GO:0005978">
    <property type="term" value="P:glycogen biosynthetic process"/>
    <property type="evidence" value="ECO:0007669"/>
    <property type="project" value="UniProtKB-UniRule"/>
</dbReference>
<dbReference type="Pfam" id="PF02806">
    <property type="entry name" value="Alpha-amylase_C"/>
    <property type="match status" value="1"/>
</dbReference>
<comment type="function">
    <text evidence="2 10">Catalyzes the formation of the alpha-1,6-glucosidic linkages in glycogen by scission of a 1,4-alpha-linked oligosaccharide from growing alpha-1,4-glucan chains and the subsequent attachment of the oligosaccharide to the alpha-1,6 position.</text>
</comment>
<dbReference type="HAMAP" id="MF_00685">
    <property type="entry name" value="GlgB"/>
    <property type="match status" value="1"/>
</dbReference>
<dbReference type="InterPro" id="IPR054169">
    <property type="entry name" value="GlgB_N"/>
</dbReference>
<dbReference type="InterPro" id="IPR017853">
    <property type="entry name" value="GH"/>
</dbReference>
<keyword evidence="14" id="KW-1185">Reference proteome</keyword>
<dbReference type="FunFam" id="2.60.40.10:FF:000169">
    <property type="entry name" value="1,4-alpha-glucan branching enzyme GlgB"/>
    <property type="match status" value="1"/>
</dbReference>
<name>A0A2Z2NR11_9GAMM</name>
<evidence type="ECO:0000256" key="11">
    <source>
        <dbReference type="PIRSR" id="PIRSR000463-1"/>
    </source>
</evidence>
<feature type="active site" description="Proton donor" evidence="10 11">
    <location>
        <position position="455"/>
    </location>
</feature>
<dbReference type="KEGG" id="gai:IMCC3135_17950"/>
<dbReference type="Gene3D" id="2.60.40.10">
    <property type="entry name" value="Immunoglobulins"/>
    <property type="match status" value="2"/>
</dbReference>
<dbReference type="CDD" id="cd11322">
    <property type="entry name" value="AmyAc_Glg_BE"/>
    <property type="match status" value="1"/>
</dbReference>
<evidence type="ECO:0000256" key="7">
    <source>
        <dbReference type="ARBA" id="ARBA00022679"/>
    </source>
</evidence>
<dbReference type="PANTHER" id="PTHR43651:SF3">
    <property type="entry name" value="1,4-ALPHA-GLUCAN-BRANCHING ENZYME"/>
    <property type="match status" value="1"/>
</dbReference>
<dbReference type="RefSeq" id="WP_088918815.1">
    <property type="nucleotide sequence ID" value="NZ_CP018632.1"/>
</dbReference>
<keyword evidence="8 10" id="KW-0320">Glycogen biosynthesis</keyword>
<dbReference type="AlphaFoldDB" id="A0A2Z2NR11"/>
<dbReference type="FunFam" id="3.20.20.80:FF:000003">
    <property type="entry name" value="1,4-alpha-glucan branching enzyme GlgB"/>
    <property type="match status" value="1"/>
</dbReference>
<comment type="catalytic activity">
    <reaction evidence="1 10">
        <text>Transfers a segment of a (1-&gt;4)-alpha-D-glucan chain to a primary hydroxy group in a similar glucan chain.</text>
        <dbReference type="EC" id="2.4.1.18"/>
    </reaction>
</comment>
<evidence type="ECO:0000256" key="4">
    <source>
        <dbReference type="ARBA" id="ARBA00009000"/>
    </source>
</evidence>
<dbReference type="InterPro" id="IPR014756">
    <property type="entry name" value="Ig_E-set"/>
</dbReference>
<evidence type="ECO:0000256" key="2">
    <source>
        <dbReference type="ARBA" id="ARBA00002953"/>
    </source>
</evidence>
<dbReference type="FunFam" id="2.60.40.1180:FF:000002">
    <property type="entry name" value="1,4-alpha-glucan branching enzyme GlgB"/>
    <property type="match status" value="1"/>
</dbReference>
<keyword evidence="6 10" id="KW-0328">Glycosyltransferase</keyword>
<dbReference type="InterPro" id="IPR013783">
    <property type="entry name" value="Ig-like_fold"/>
</dbReference>
<dbReference type="PANTHER" id="PTHR43651">
    <property type="entry name" value="1,4-ALPHA-GLUCAN-BRANCHING ENZYME"/>
    <property type="match status" value="1"/>
</dbReference>
<evidence type="ECO:0000256" key="3">
    <source>
        <dbReference type="ARBA" id="ARBA00004964"/>
    </source>
</evidence>
<keyword evidence="9 10" id="KW-0119">Carbohydrate metabolism</keyword>
<dbReference type="InterPro" id="IPR004193">
    <property type="entry name" value="Glyco_hydro_13_N"/>
</dbReference>
<dbReference type="GO" id="GO:0043169">
    <property type="term" value="F:cation binding"/>
    <property type="evidence" value="ECO:0007669"/>
    <property type="project" value="InterPro"/>
</dbReference>
<dbReference type="Pfam" id="PF22019">
    <property type="entry name" value="GlgB_N"/>
    <property type="match status" value="1"/>
</dbReference>
<keyword evidence="5 10" id="KW-0321">Glycogen metabolism</keyword>
<dbReference type="UniPathway" id="UPA00164"/>
<evidence type="ECO:0000256" key="10">
    <source>
        <dbReference type="HAMAP-Rule" id="MF_00685"/>
    </source>
</evidence>
<dbReference type="Proteomes" id="UP000250079">
    <property type="component" value="Chromosome"/>
</dbReference>
<dbReference type="SMART" id="SM00642">
    <property type="entry name" value="Aamy"/>
    <property type="match status" value="1"/>
</dbReference>
<organism evidence="13 14">
    <name type="scientific">Granulosicoccus antarcticus IMCC3135</name>
    <dbReference type="NCBI Taxonomy" id="1192854"/>
    <lineage>
        <taxon>Bacteria</taxon>
        <taxon>Pseudomonadati</taxon>
        <taxon>Pseudomonadota</taxon>
        <taxon>Gammaproteobacteria</taxon>
        <taxon>Chromatiales</taxon>
        <taxon>Granulosicoccaceae</taxon>
        <taxon>Granulosicoccus</taxon>
    </lineage>
</organism>
<feature type="active site" description="Nucleophile" evidence="10 11">
    <location>
        <position position="404"/>
    </location>
</feature>
<dbReference type="PIRSF" id="PIRSF000463">
    <property type="entry name" value="GlgB"/>
    <property type="match status" value="1"/>
</dbReference>
<sequence length="726" mass="82151">MTAVDQNVLSAISQGEHNDPFSVLGPHEEGRNLVVRTFQPQVEAVSVVDRNDAVLADMTLVYPGLFEATISTDIGYRLRLSAGGNTDTIDDPYRFPSPLGDIDRYLLGEGTHLRLYEKLGARSIELDGVVGVHFAVWAPNAQRVSLVGPFNEWDGRRHVMRAHPDNGVWDIFIPGLVPGELYKFEIKGSNGDVLPLKSDPFGRRFEPPPGNASIVPDNRSMNWEDKDWLASRAQLSSLDAPMSIYEVHLGSWCQSPENQHWMSYKQLADELVPYVKEMGYTHIEVLPITEHPFDGSWGYQPIGMYAPTWRFGTPHDFKVFVDQCHREGISVILDWVPAHFPRDTHGLGEFDGTHLYEHADPRQGAHSDWGTLIFNYGRKEVVNYLLANALFWLEEFHIDVLRVDAVASMLYLDYSREHDQWIPNEHGGNQNLEVVEFLKQMNTLVHSHGGMTIAEESTSWPMVSRPVYLGGLGFTYKWNMGWMNDTLNFFKEEPIHRRFHQGELNFSLTYAFSENFVLPLSHDEVVHGKGSMLTRMPGDAWQQFANLRLFYTFMYGHPGKKLMFMGCEFGQRREWNFESALDWALLDDPQHAGIQRLVRDLNQLYQMTPALYERDCEAEGFEWIDCTDNEHSVIAFIRRAKVIEDCVVIVCNFTPMVHEQYRIGVPGPGTYQERLNSDSSSYAGSGVGNPGGVMAEAICSHGQSHSLSLTLPPLAALVLQAKPAAS</sequence>
<accession>A0A2Z2NR11</accession>
<dbReference type="NCBIfam" id="NF008967">
    <property type="entry name" value="PRK12313.1"/>
    <property type="match status" value="1"/>
</dbReference>
<gene>
    <name evidence="13" type="primary">glgB_2</name>
    <name evidence="10" type="synonym">glgB</name>
    <name evidence="13" type="ORF">IMCC3135_17950</name>
</gene>
<proteinExistence type="inferred from homology"/>
<dbReference type="OrthoDB" id="9800174at2"/>
<comment type="pathway">
    <text evidence="3 10">Glycan biosynthesis; glycogen biosynthesis.</text>
</comment>
<evidence type="ECO:0000256" key="8">
    <source>
        <dbReference type="ARBA" id="ARBA00023056"/>
    </source>
</evidence>
<dbReference type="InterPro" id="IPR013780">
    <property type="entry name" value="Glyco_hydro_b"/>
</dbReference>
<dbReference type="Pfam" id="PF00128">
    <property type="entry name" value="Alpha-amylase"/>
    <property type="match status" value="1"/>
</dbReference>
<dbReference type="InterPro" id="IPR037439">
    <property type="entry name" value="Branching_enzy"/>
</dbReference>
<protein>
    <recommendedName>
        <fullName evidence="10">1,4-alpha-glucan branching enzyme GlgB</fullName>
        <ecNumber evidence="10">2.4.1.18</ecNumber>
    </recommendedName>
    <alternativeName>
        <fullName evidence="10">1,4-alpha-D-glucan:1,4-alpha-D-glucan 6-glucosyl-transferase</fullName>
    </alternativeName>
    <alternativeName>
        <fullName evidence="10">Alpha-(1-&gt;4)-glucan branching enzyme</fullName>
    </alternativeName>
    <alternativeName>
        <fullName evidence="10">Glycogen branching enzyme</fullName>
        <shortName evidence="10">BE</shortName>
    </alternativeName>
</protein>
<dbReference type="InterPro" id="IPR044143">
    <property type="entry name" value="GlgB_N_E_set_prok"/>
</dbReference>